<reference evidence="2 3" key="1">
    <citation type="submission" date="2024-02" db="EMBL/GenBank/DDBJ databases">
        <authorList>
            <person name="Chen Y."/>
            <person name="Shah S."/>
            <person name="Dougan E. K."/>
            <person name="Thang M."/>
            <person name="Chan C."/>
        </authorList>
    </citation>
    <scope>NUCLEOTIDE SEQUENCE [LARGE SCALE GENOMIC DNA]</scope>
</reference>
<organism evidence="2 3">
    <name type="scientific">Durusdinium trenchii</name>
    <dbReference type="NCBI Taxonomy" id="1381693"/>
    <lineage>
        <taxon>Eukaryota</taxon>
        <taxon>Sar</taxon>
        <taxon>Alveolata</taxon>
        <taxon>Dinophyceae</taxon>
        <taxon>Suessiales</taxon>
        <taxon>Symbiodiniaceae</taxon>
        <taxon>Durusdinium</taxon>
    </lineage>
</organism>
<proteinExistence type="predicted"/>
<protein>
    <submittedName>
        <fullName evidence="2">Uncharacterized protein</fullName>
    </submittedName>
</protein>
<dbReference type="InterPro" id="IPR036770">
    <property type="entry name" value="Ankyrin_rpt-contain_sf"/>
</dbReference>
<evidence type="ECO:0000313" key="3">
    <source>
        <dbReference type="Proteomes" id="UP001642464"/>
    </source>
</evidence>
<dbReference type="Proteomes" id="UP001642464">
    <property type="component" value="Unassembled WGS sequence"/>
</dbReference>
<feature type="chain" id="PRO_5046098603" evidence="1">
    <location>
        <begin position="19"/>
        <end position="766"/>
    </location>
</feature>
<sequence>MLHVCWAVSGALVTSWTAEELEGGASVKALKARLSKQRLGYGGEGSLGSIPVFREMLCPPSTVQLLLLDFWPPDVKLISACAENHCEEVEALLQKPVLIQASAQGITELTRDPRIALDLAAMFGQLETVQLLLQAYRDHFSFGDLWSAYASGAEVVKNSDEEKRDVAFAEKVWFCRCHGCHGYEASEEANPGFFQRLEGSLLSVLHEGPSRAMATVGPDGSLELQEEHLPEEVRRLFPDIWSFLQTGRWEAKVSAKGLWDLRKALSFLNLKAQHMPADEREPVIFVHKHMLTLPQGLGPDESPLALSWLEGPPRGKAYALHGGSDLQINQTGALTLSSDRGSVKLESATGALYLKLPESTNYVWVATNRALRGKQMHSMLLRKSVWDPEVNQQLRRFNCQRGEGYLLLIQLRPKNRDSKLETFVSWPGFWFMAELEVIGPRHELFKCHTQDLRPGGVATLEDGSILWLSNPDSLRKSRLTIFRAEESFRVFFPGIVVNLVAPKAFDAGVRLVKGRGKGRGYEGTTVGGLRTLHPQGRAPASVWVVQRPQQLVVLIHAADRRVAVAQLRGPGGPQPNLLEAHRYQPGQPGCFWDVWCRHDSSTFGPPHVHRMHTRGKFDVPMCEQVLAVVPCEVGLLIFHRQMAKSLPSCWCVRLGGEPEAMQIQRHWYNDQWCCSGQLPDDIMGRDSRAPVFLAGQGVEFLRWQLTHEPPDLHQLPNHLIPPIGLGGRPDVIKGSSKGKTNIFWPWSPCSPGGGPFLEHWKTQLEL</sequence>
<keyword evidence="1" id="KW-0732">Signal</keyword>
<dbReference type="Gene3D" id="1.25.40.20">
    <property type="entry name" value="Ankyrin repeat-containing domain"/>
    <property type="match status" value="1"/>
</dbReference>
<name>A0ABP0H9B1_9DINO</name>
<comment type="caution">
    <text evidence="2">The sequence shown here is derived from an EMBL/GenBank/DDBJ whole genome shotgun (WGS) entry which is preliminary data.</text>
</comment>
<gene>
    <name evidence="2" type="ORF">SCF082_LOCUS286</name>
</gene>
<evidence type="ECO:0000256" key="1">
    <source>
        <dbReference type="SAM" id="SignalP"/>
    </source>
</evidence>
<feature type="signal peptide" evidence="1">
    <location>
        <begin position="1"/>
        <end position="18"/>
    </location>
</feature>
<dbReference type="EMBL" id="CAXAMM010000070">
    <property type="protein sequence ID" value="CAK8985804.1"/>
    <property type="molecule type" value="Genomic_DNA"/>
</dbReference>
<accession>A0ABP0H9B1</accession>
<keyword evidence="3" id="KW-1185">Reference proteome</keyword>
<evidence type="ECO:0000313" key="2">
    <source>
        <dbReference type="EMBL" id="CAK8985804.1"/>
    </source>
</evidence>